<dbReference type="InterPro" id="IPR036249">
    <property type="entry name" value="Thioredoxin-like_sf"/>
</dbReference>
<dbReference type="OMA" id="YWEQIPV"/>
<dbReference type="OrthoDB" id="8779161at2"/>
<proteinExistence type="predicted"/>
<dbReference type="EMBL" id="JRZE01000003">
    <property type="protein sequence ID" value="KHF44997.1"/>
    <property type="molecule type" value="Genomic_DNA"/>
</dbReference>
<accession>A0A837DBL6</accession>
<gene>
    <name evidence="1" type="ORF">MINT15_18790</name>
</gene>
<dbReference type="InterPro" id="IPR008554">
    <property type="entry name" value="Glutaredoxin-like"/>
</dbReference>
<dbReference type="Pfam" id="PF05768">
    <property type="entry name" value="Glrx-like"/>
    <property type="match status" value="1"/>
</dbReference>
<evidence type="ECO:0000313" key="1">
    <source>
        <dbReference type="EMBL" id="KHF44997.1"/>
    </source>
</evidence>
<comment type="caution">
    <text evidence="1">The sequence shown here is derived from an EMBL/GenBank/DDBJ whole genome shotgun (WGS) entry which is preliminary data.</text>
</comment>
<evidence type="ECO:0000313" key="2">
    <source>
        <dbReference type="Proteomes" id="UP000030848"/>
    </source>
</evidence>
<name>A0A837DBL6_9PSEU</name>
<dbReference type="Proteomes" id="UP000030848">
    <property type="component" value="Unassembled WGS sequence"/>
</dbReference>
<reference evidence="1 2" key="1">
    <citation type="submission" date="2014-10" db="EMBL/GenBank/DDBJ databases">
        <title>Genome sequence of Micropolyspora internatus JCM3315.</title>
        <authorList>
            <person name="Shin S.-K."/>
            <person name="Yi H."/>
        </authorList>
    </citation>
    <scope>NUCLEOTIDE SEQUENCE [LARGE SCALE GENOMIC DNA]</scope>
    <source>
        <strain evidence="1 2">JCM 3315</strain>
    </source>
</reference>
<dbReference type="Gene3D" id="3.40.30.10">
    <property type="entry name" value="Glutaredoxin"/>
    <property type="match status" value="1"/>
</dbReference>
<protein>
    <submittedName>
        <fullName evidence="1">Glutaredoxin</fullName>
    </submittedName>
</protein>
<dbReference type="RefSeq" id="WP_012795798.1">
    <property type="nucleotide sequence ID" value="NZ_CALJZO010000033.1"/>
</dbReference>
<organism evidence="1 2">
    <name type="scientific">Saccharomonospora viridis</name>
    <dbReference type="NCBI Taxonomy" id="1852"/>
    <lineage>
        <taxon>Bacteria</taxon>
        <taxon>Bacillati</taxon>
        <taxon>Actinomycetota</taxon>
        <taxon>Actinomycetes</taxon>
        <taxon>Pseudonocardiales</taxon>
        <taxon>Pseudonocardiaceae</taxon>
        <taxon>Saccharomonospora</taxon>
    </lineage>
</organism>
<dbReference type="SUPFAM" id="SSF52833">
    <property type="entry name" value="Thioredoxin-like"/>
    <property type="match status" value="1"/>
</dbReference>
<dbReference type="AlphaFoldDB" id="A0A837DBL6"/>
<sequence>MPESSSQDTEHTVVVLTRVGCPACEQAERDVERICGELGVRWSTTDVDTDPELRAEYGDRVPVILVDGAEHGYWSVDEQRLRSALGA</sequence>